<feature type="coiled-coil region" evidence="1">
    <location>
        <begin position="364"/>
        <end position="398"/>
    </location>
</feature>
<keyword evidence="3" id="KW-0812">Transmembrane</keyword>
<keyword evidence="1" id="KW-0175">Coiled coil</keyword>
<feature type="transmembrane region" description="Helical" evidence="3">
    <location>
        <begin position="437"/>
        <end position="459"/>
    </location>
</feature>
<comment type="caution">
    <text evidence="4">The sequence shown here is derived from an EMBL/GenBank/DDBJ whole genome shotgun (WGS) entry which is preliminary data.</text>
</comment>
<evidence type="ECO:0000256" key="2">
    <source>
        <dbReference type="SAM" id="MobiDB-lite"/>
    </source>
</evidence>
<organism evidence="4 5">
    <name type="scientific">Rhizopus stolonifer</name>
    <name type="common">Rhizopus nigricans</name>
    <dbReference type="NCBI Taxonomy" id="4846"/>
    <lineage>
        <taxon>Eukaryota</taxon>
        <taxon>Fungi</taxon>
        <taxon>Fungi incertae sedis</taxon>
        <taxon>Mucoromycota</taxon>
        <taxon>Mucoromycotina</taxon>
        <taxon>Mucoromycetes</taxon>
        <taxon>Mucorales</taxon>
        <taxon>Mucorineae</taxon>
        <taxon>Rhizopodaceae</taxon>
        <taxon>Rhizopus</taxon>
    </lineage>
</organism>
<evidence type="ECO:0000313" key="4">
    <source>
        <dbReference type="EMBL" id="RCI05422.1"/>
    </source>
</evidence>
<evidence type="ECO:0000313" key="5">
    <source>
        <dbReference type="Proteomes" id="UP000253551"/>
    </source>
</evidence>
<evidence type="ECO:0000256" key="1">
    <source>
        <dbReference type="SAM" id="Coils"/>
    </source>
</evidence>
<feature type="region of interest" description="Disordered" evidence="2">
    <location>
        <begin position="205"/>
        <end position="224"/>
    </location>
</feature>
<dbReference type="STRING" id="4846.A0A367KU76"/>
<protein>
    <submittedName>
        <fullName evidence="4">Uncharacterized protein</fullName>
    </submittedName>
</protein>
<evidence type="ECO:0000256" key="3">
    <source>
        <dbReference type="SAM" id="Phobius"/>
    </source>
</evidence>
<feature type="compositionally biased region" description="Acidic residues" evidence="2">
    <location>
        <begin position="208"/>
        <end position="223"/>
    </location>
</feature>
<keyword evidence="3" id="KW-1133">Transmembrane helix</keyword>
<name>A0A367KU76_RHIST</name>
<gene>
    <name evidence="4" type="ORF">CU098_011738</name>
</gene>
<proteinExistence type="predicted"/>
<feature type="compositionally biased region" description="Basic and acidic residues" evidence="2">
    <location>
        <begin position="47"/>
        <end position="56"/>
    </location>
</feature>
<sequence>MFTKSNERLKMSQSFEQQKKPENAFALENNRGWLEPTSVQVNPSRSMDIKSKKSKEITNQEEILGAVSDEDILKLAQLTAILPEVNKPKIRRHRPEPLVDSVEQIKPPDRIADDIPILEPTKSNLEPPEEDKKRPSWFYKSLIKPYKKKKQEDLYSRSSDQPNPFEESKTIFMFDYDSLPTEVKSIIDEYEQNGTATKKEMIVKANDVDDEEEEDEEDDEYESVDQKDVITGLVMEAISGKPRKIAIVSATATDTIEFKKLIQLSGDPDNGPLLDLRISMFGDEGDTHQDSIHELLCSVETHLASVETFESASRKFLDENEAILRTLDLPDIIIPPTSLSVMKPTKEHPEDLFERKHEEMCEIMKIFRKEIRGLQNSLKETEELVQNIQLEMGDTRDKMETYIKDIPESHYSALKKLEVDIESILSKRAKNPWLDTGYALLSYLLTLFALVVWTVIYILKWGKKVISFPNKLWAAYSDYAVERNKVVKKANIRLTAEDTSSGDDNLPRQQTLNYRHNRTSEK</sequence>
<dbReference type="AlphaFoldDB" id="A0A367KU76"/>
<feature type="compositionally biased region" description="Basic and acidic residues" evidence="2">
    <location>
        <begin position="1"/>
        <end position="10"/>
    </location>
</feature>
<dbReference type="OrthoDB" id="2290256at2759"/>
<dbReference type="Proteomes" id="UP000253551">
    <property type="component" value="Unassembled WGS sequence"/>
</dbReference>
<reference evidence="4 5" key="1">
    <citation type="journal article" date="2018" name="G3 (Bethesda)">
        <title>Phylogenetic and Phylogenomic Definition of Rhizopus Species.</title>
        <authorList>
            <person name="Gryganskyi A.P."/>
            <person name="Golan J."/>
            <person name="Dolatabadi S."/>
            <person name="Mondo S."/>
            <person name="Robb S."/>
            <person name="Idnurm A."/>
            <person name="Muszewska A."/>
            <person name="Steczkiewicz K."/>
            <person name="Masonjones S."/>
            <person name="Liao H.L."/>
            <person name="Gajdeczka M.T."/>
            <person name="Anike F."/>
            <person name="Vuek A."/>
            <person name="Anishchenko I.M."/>
            <person name="Voigt K."/>
            <person name="de Hoog G.S."/>
            <person name="Smith M.E."/>
            <person name="Heitman J."/>
            <person name="Vilgalys R."/>
            <person name="Stajich J.E."/>
        </authorList>
    </citation>
    <scope>NUCLEOTIDE SEQUENCE [LARGE SCALE GENOMIC DNA]</scope>
    <source>
        <strain evidence="4 5">LSU 92-RS-03</strain>
    </source>
</reference>
<keyword evidence="5" id="KW-1185">Reference proteome</keyword>
<accession>A0A367KU76</accession>
<dbReference type="EMBL" id="PJQM01000393">
    <property type="protein sequence ID" value="RCI05422.1"/>
    <property type="molecule type" value="Genomic_DNA"/>
</dbReference>
<feature type="region of interest" description="Disordered" evidence="2">
    <location>
        <begin position="1"/>
        <end position="56"/>
    </location>
</feature>
<feature type="region of interest" description="Disordered" evidence="2">
    <location>
        <begin position="111"/>
        <end position="132"/>
    </location>
</feature>
<keyword evidence="3" id="KW-0472">Membrane</keyword>